<dbReference type="EMBL" id="CAXLJL010000434">
    <property type="protein sequence ID" value="CAL5137760.1"/>
    <property type="molecule type" value="Genomic_DNA"/>
</dbReference>
<keyword evidence="1" id="KW-0479">Metal-binding</keyword>
<dbReference type="GO" id="GO:0005634">
    <property type="term" value="C:nucleus"/>
    <property type="evidence" value="ECO:0007669"/>
    <property type="project" value="TreeGrafter"/>
</dbReference>
<name>A0AAV2TN41_CALDB</name>
<organism evidence="7 8">
    <name type="scientific">Calicophoron daubneyi</name>
    <name type="common">Rumen fluke</name>
    <name type="synonym">Paramphistomum daubneyi</name>
    <dbReference type="NCBI Taxonomy" id="300641"/>
    <lineage>
        <taxon>Eukaryota</taxon>
        <taxon>Metazoa</taxon>
        <taxon>Spiralia</taxon>
        <taxon>Lophotrochozoa</taxon>
        <taxon>Platyhelminthes</taxon>
        <taxon>Trematoda</taxon>
        <taxon>Digenea</taxon>
        <taxon>Plagiorchiida</taxon>
        <taxon>Pronocephalata</taxon>
        <taxon>Paramphistomoidea</taxon>
        <taxon>Paramphistomidae</taxon>
        <taxon>Calicophoron</taxon>
    </lineage>
</organism>
<evidence type="ECO:0000313" key="8">
    <source>
        <dbReference type="Proteomes" id="UP001497525"/>
    </source>
</evidence>
<keyword evidence="2 4" id="KW-0863">Zinc-finger</keyword>
<dbReference type="PROSITE" id="PS01360">
    <property type="entry name" value="ZF_MYND_1"/>
    <property type="match status" value="1"/>
</dbReference>
<dbReference type="SUPFAM" id="SSF144232">
    <property type="entry name" value="HIT/MYND zinc finger-like"/>
    <property type="match status" value="1"/>
</dbReference>
<evidence type="ECO:0000256" key="4">
    <source>
        <dbReference type="PROSITE-ProRule" id="PRU00134"/>
    </source>
</evidence>
<dbReference type="PANTHER" id="PTHR12298">
    <property type="entry name" value="PCDC2 PROGRAMMED CELL DEATH PROTEIN 2 -RELATED"/>
    <property type="match status" value="1"/>
</dbReference>
<dbReference type="PANTHER" id="PTHR12298:SF4">
    <property type="entry name" value="PROGRAMMED CELL DEATH PROTEIN 2"/>
    <property type="match status" value="1"/>
</dbReference>
<protein>
    <recommendedName>
        <fullName evidence="6">MYND-type domain-containing protein</fullName>
    </recommendedName>
</protein>
<evidence type="ECO:0000256" key="2">
    <source>
        <dbReference type="ARBA" id="ARBA00022771"/>
    </source>
</evidence>
<dbReference type="Pfam" id="PF01753">
    <property type="entry name" value="zf-MYND"/>
    <property type="match status" value="1"/>
</dbReference>
<accession>A0AAV2TN41</accession>
<dbReference type="GO" id="GO:0008270">
    <property type="term" value="F:zinc ion binding"/>
    <property type="evidence" value="ECO:0007669"/>
    <property type="project" value="UniProtKB-KW"/>
</dbReference>
<evidence type="ECO:0000256" key="3">
    <source>
        <dbReference type="ARBA" id="ARBA00022833"/>
    </source>
</evidence>
<evidence type="ECO:0000313" key="7">
    <source>
        <dbReference type="EMBL" id="CAL5137760.1"/>
    </source>
</evidence>
<dbReference type="InterPro" id="IPR002893">
    <property type="entry name" value="Znf_MYND"/>
</dbReference>
<feature type="domain" description="MYND-type" evidence="6">
    <location>
        <begin position="142"/>
        <end position="178"/>
    </location>
</feature>
<evidence type="ECO:0000256" key="5">
    <source>
        <dbReference type="SAM" id="MobiDB-lite"/>
    </source>
</evidence>
<evidence type="ECO:0000256" key="1">
    <source>
        <dbReference type="ARBA" id="ARBA00022723"/>
    </source>
</evidence>
<feature type="region of interest" description="Disordered" evidence="5">
    <location>
        <begin position="207"/>
        <end position="231"/>
    </location>
</feature>
<comment type="caution">
    <text evidence="7">The sequence shown here is derived from an EMBL/GenBank/DDBJ whole genome shotgun (WGS) entry which is preliminary data.</text>
</comment>
<gene>
    <name evidence="7" type="ORF">CDAUBV1_LOCUS12246</name>
</gene>
<reference evidence="7" key="1">
    <citation type="submission" date="2024-06" db="EMBL/GenBank/DDBJ databases">
        <authorList>
            <person name="Liu X."/>
            <person name="Lenzi L."/>
            <person name="Haldenby T S."/>
            <person name="Uol C."/>
        </authorList>
    </citation>
    <scope>NUCLEOTIDE SEQUENCE</scope>
</reference>
<feature type="compositionally biased region" description="Acidic residues" evidence="5">
    <location>
        <begin position="218"/>
        <end position="231"/>
    </location>
</feature>
<dbReference type="InterPro" id="IPR007320">
    <property type="entry name" value="PDCD2_C"/>
</dbReference>
<dbReference type="Pfam" id="PF04194">
    <property type="entry name" value="PDCD2_C"/>
    <property type="match status" value="1"/>
</dbReference>
<evidence type="ECO:0000259" key="6">
    <source>
        <dbReference type="PROSITE" id="PS50865"/>
    </source>
</evidence>
<sequence length="363" mass="40813">MPSTLALGFATKCPPWHLVSPLFPDKIGGRPAWLALKQLPQPCDLACPTCSNPMAFVLQLYSPVDGREDCFHRVLFLFMCLNGGCHCKDKKPPFAVFRSQLPRCNAYYSFEPPENEEPSLDEVMSLITERKLPCAELFTSVCPVCGCKADKLCSKCRVVHYCSKSHQVLHWKEHKKTCAPGLNELSGPSFTENKYLLPEYRLISRTVDDSHDESGSSDSEEEPIPCEGVEEGDGEDAVLESLAKHESKEEARFRKFKELMNPDPDQVVRFGGEPFWLSEHQPPIEACEVCGAERKFEFQVTPQLLSYFALDRVGHASPDFGSLYIFTCSKSCALPRTEFRDGGGSEPCVVEYQRELVIRQMVP</sequence>
<dbReference type="PROSITE" id="PS50865">
    <property type="entry name" value="ZF_MYND_2"/>
    <property type="match status" value="1"/>
</dbReference>
<dbReference type="Gene3D" id="6.10.140.2220">
    <property type="match status" value="1"/>
</dbReference>
<dbReference type="AlphaFoldDB" id="A0AAV2TN41"/>
<proteinExistence type="predicted"/>
<dbReference type="GO" id="GO:0005737">
    <property type="term" value="C:cytoplasm"/>
    <property type="evidence" value="ECO:0007669"/>
    <property type="project" value="InterPro"/>
</dbReference>
<keyword evidence="3" id="KW-0862">Zinc</keyword>
<dbReference type="Proteomes" id="UP001497525">
    <property type="component" value="Unassembled WGS sequence"/>
</dbReference>